<feature type="region of interest" description="Disordered" evidence="1">
    <location>
        <begin position="54"/>
        <end position="77"/>
    </location>
</feature>
<dbReference type="RefSeq" id="XP_012333505.1">
    <property type="nucleotide sequence ID" value="XM_012478082.1"/>
</dbReference>
<reference evidence="2 3" key="1">
    <citation type="submission" date="2014-03" db="EMBL/GenBank/DDBJ databases">
        <title>The Genome Sequence of Plasmodium fragile nilgiri.</title>
        <authorList>
            <consortium name="The Broad Institute Genomics Platform"/>
            <consortium name="The Broad Institute Genome Sequencing Center for Infectious Disease"/>
            <person name="Neafsey D."/>
            <person name="Duraisingh M."/>
            <person name="Young S.K."/>
            <person name="Zeng Q."/>
            <person name="Gargeya S."/>
            <person name="Abouelleil A."/>
            <person name="Alvarado L."/>
            <person name="Chapman S.B."/>
            <person name="Gainer-Dewar J."/>
            <person name="Goldberg J."/>
            <person name="Griggs A."/>
            <person name="Gujja S."/>
            <person name="Hansen M."/>
            <person name="Howarth C."/>
            <person name="Imamovic A."/>
            <person name="Larimer J."/>
            <person name="Pearson M."/>
            <person name="Poon T.W."/>
            <person name="Priest M."/>
            <person name="Roberts A."/>
            <person name="Saif S."/>
            <person name="Shea T."/>
            <person name="Sykes S."/>
            <person name="Wortman J."/>
            <person name="Nusbaum C."/>
            <person name="Birren B."/>
        </authorList>
    </citation>
    <scope>NUCLEOTIDE SEQUENCE [LARGE SCALE GENOMIC DNA]</scope>
    <source>
        <strain evidence="3">nilgiri</strain>
    </source>
</reference>
<dbReference type="VEuPathDB" id="PlasmoDB:AK88_00431"/>
<accession>A0A0D9QS92</accession>
<dbReference type="EMBL" id="KQ001647">
    <property type="protein sequence ID" value="KJP89975.1"/>
    <property type="molecule type" value="Genomic_DNA"/>
</dbReference>
<evidence type="ECO:0000313" key="3">
    <source>
        <dbReference type="Proteomes" id="UP000054561"/>
    </source>
</evidence>
<dbReference type="AlphaFoldDB" id="A0A0D9QS92"/>
<proteinExistence type="predicted"/>
<protein>
    <submittedName>
        <fullName evidence="2">Uncharacterized protein</fullName>
    </submittedName>
</protein>
<gene>
    <name evidence="2" type="ORF">AK88_00431</name>
</gene>
<dbReference type="OrthoDB" id="387192at2759"/>
<sequence length="189" mass="21663">MVYLNCDDKLYNKTKLYSPVGDSTLGSVHGVPLNYFDPPWGGPNENLLHTLHEQRENSEAPTTAERKSNADHDSHLNDKYFSQSKKGDYKHAKINITTDDHYTESDYTDGSEHTVPTLDKWKKPRKKFMGKYFFSEIANSFLHPWNGWCPSTAPQSGVVNPRLDCLHYRIAAKRKGSEGFIKPEIIVRF</sequence>
<dbReference type="Proteomes" id="UP000054561">
    <property type="component" value="Unassembled WGS sequence"/>
</dbReference>
<evidence type="ECO:0000313" key="2">
    <source>
        <dbReference type="EMBL" id="KJP89975.1"/>
    </source>
</evidence>
<name>A0A0D9QS92_PLAFR</name>
<evidence type="ECO:0000256" key="1">
    <source>
        <dbReference type="SAM" id="MobiDB-lite"/>
    </source>
</evidence>
<organism evidence="2 3">
    <name type="scientific">Plasmodium fragile</name>
    <dbReference type="NCBI Taxonomy" id="5857"/>
    <lineage>
        <taxon>Eukaryota</taxon>
        <taxon>Sar</taxon>
        <taxon>Alveolata</taxon>
        <taxon>Apicomplexa</taxon>
        <taxon>Aconoidasida</taxon>
        <taxon>Haemosporida</taxon>
        <taxon>Plasmodiidae</taxon>
        <taxon>Plasmodium</taxon>
        <taxon>Plasmodium (Plasmodium)</taxon>
    </lineage>
</organism>
<dbReference type="GeneID" id="24265745"/>
<keyword evidence="3" id="KW-1185">Reference proteome</keyword>
<dbReference type="OMA" id="MCYNCKA"/>